<dbReference type="GO" id="GO:0016301">
    <property type="term" value="F:kinase activity"/>
    <property type="evidence" value="ECO:0007669"/>
    <property type="project" value="UniProtKB-KW"/>
</dbReference>
<dbReference type="Gene3D" id="3.40.50.2300">
    <property type="match status" value="1"/>
</dbReference>
<dbReference type="GO" id="GO:0003677">
    <property type="term" value="F:DNA binding"/>
    <property type="evidence" value="ECO:0007669"/>
    <property type="project" value="UniProtKB-UniRule"/>
</dbReference>
<gene>
    <name evidence="9" type="ORF">F511_08035</name>
</gene>
<evidence type="ECO:0000256" key="4">
    <source>
        <dbReference type="ARBA" id="ARBA00023163"/>
    </source>
</evidence>
<feature type="domain" description="Response regulatory" evidence="7">
    <location>
        <begin position="3"/>
        <end position="117"/>
    </location>
</feature>
<keyword evidence="9" id="KW-0418">Kinase</keyword>
<dbReference type="PROSITE" id="PS50110">
    <property type="entry name" value="RESPONSE_REGULATORY"/>
    <property type="match status" value="1"/>
</dbReference>
<dbReference type="Pfam" id="PF02321">
    <property type="entry name" value="OEP"/>
    <property type="match status" value="2"/>
</dbReference>
<dbReference type="InterPro" id="IPR010131">
    <property type="entry name" value="MdtP/NodT-like"/>
</dbReference>
<organism evidence="9 10">
    <name type="scientific">Dorcoceras hygrometricum</name>
    <dbReference type="NCBI Taxonomy" id="472368"/>
    <lineage>
        <taxon>Eukaryota</taxon>
        <taxon>Viridiplantae</taxon>
        <taxon>Streptophyta</taxon>
        <taxon>Embryophyta</taxon>
        <taxon>Tracheophyta</taxon>
        <taxon>Spermatophyta</taxon>
        <taxon>Magnoliopsida</taxon>
        <taxon>eudicotyledons</taxon>
        <taxon>Gunneridae</taxon>
        <taxon>Pentapetalae</taxon>
        <taxon>asterids</taxon>
        <taxon>lamiids</taxon>
        <taxon>Lamiales</taxon>
        <taxon>Gesneriaceae</taxon>
        <taxon>Didymocarpoideae</taxon>
        <taxon>Trichosporeae</taxon>
        <taxon>Loxocarpinae</taxon>
        <taxon>Dorcoceras</taxon>
    </lineage>
</organism>
<dbReference type="Pfam" id="PF00072">
    <property type="entry name" value="Response_reg"/>
    <property type="match status" value="1"/>
</dbReference>
<keyword evidence="9" id="KW-0808">Transferase</keyword>
<dbReference type="Proteomes" id="UP000250235">
    <property type="component" value="Unassembled WGS sequence"/>
</dbReference>
<evidence type="ECO:0000259" key="8">
    <source>
        <dbReference type="PROSITE" id="PS51755"/>
    </source>
</evidence>
<dbReference type="CDD" id="cd00383">
    <property type="entry name" value="trans_reg_C"/>
    <property type="match status" value="1"/>
</dbReference>
<dbReference type="SMART" id="SM00448">
    <property type="entry name" value="REC"/>
    <property type="match status" value="1"/>
</dbReference>
<dbReference type="Gene3D" id="1.10.10.10">
    <property type="entry name" value="Winged helix-like DNA-binding domain superfamily/Winged helix DNA-binding domain"/>
    <property type="match status" value="1"/>
</dbReference>
<reference evidence="9 10" key="1">
    <citation type="journal article" date="2015" name="Proc. Natl. Acad. Sci. U.S.A.">
        <title>The resurrection genome of Boea hygrometrica: A blueprint for survival of dehydration.</title>
        <authorList>
            <person name="Xiao L."/>
            <person name="Yang G."/>
            <person name="Zhang L."/>
            <person name="Yang X."/>
            <person name="Zhao S."/>
            <person name="Ji Z."/>
            <person name="Zhou Q."/>
            <person name="Hu M."/>
            <person name="Wang Y."/>
            <person name="Chen M."/>
            <person name="Xu Y."/>
            <person name="Jin H."/>
            <person name="Xiao X."/>
            <person name="Hu G."/>
            <person name="Bao F."/>
            <person name="Hu Y."/>
            <person name="Wan P."/>
            <person name="Li L."/>
            <person name="Deng X."/>
            <person name="Kuang T."/>
            <person name="Xiang C."/>
            <person name="Zhu J.K."/>
            <person name="Oliver M.J."/>
            <person name="He Y."/>
        </authorList>
    </citation>
    <scope>NUCLEOTIDE SEQUENCE [LARGE SCALE GENOMIC DNA]</scope>
    <source>
        <strain evidence="10">cv. XS01</strain>
    </source>
</reference>
<dbReference type="FunFam" id="1.10.10.10:FF:000005">
    <property type="entry name" value="Two-component system response regulator"/>
    <property type="match status" value="1"/>
</dbReference>
<sequence>MPRILVIEDDEVTAREIVAELGAHGMAADWAATGCAGLERALAGGYDLITLDRMLPGMSGIDVITALRERRVDTPVLMISALSEVDERVRGLRAGGDDYLTKPFAPDEMAARVEVLLRRRRPQAENRLRVADLELDLVRHVASCGGQPLSLLPTEYRLLEFLMRNSGQVLSRTMIFEHVWGFHFDPGTNVIDVHIGRLRRKIDVAGRPALIHTVPATPVAAQYRDTGPWVQAQPADQLPRADWWSLYGDPQLDRLQQRLLAHNADLAAALAHYQQAQALFREARSGYFPQIGAAASGVRQRQSDTAPLRGATPAEYNTYAVGAQLSYEVDLWGQVRDSVAAGRDEAQATAADLASVQLSLQAQLADSYLALRGLDQQLQLLQQSIDAYQKALQLTQTLHKGGIVSGLDVARAQTQLSTVKSQWSQTAAQRAAMQDAIAVLVGESASQFSLPAQTTSIPLPQVPLAVPSTLLQRRPDIAAAERRTAEANAEIGVARSAWFPSLTLDAQGGFLSKDYAGLLTAPNHVWALGPSLLLDIFDGGLRKAQVAAARAAADEAGAKYRGVVLGAFQQVEDNLALLDRLGAAMVDQQDAATAAQHALDLAMKQYKVGAASYLDVVQAQTAALQAQSGVLSLGTQQLRASVQLIRALGGGWSRGQLAQKPAHGGGATAGG</sequence>
<dbReference type="SUPFAM" id="SSF52172">
    <property type="entry name" value="CheY-like"/>
    <property type="match status" value="1"/>
</dbReference>
<evidence type="ECO:0000256" key="6">
    <source>
        <dbReference type="PROSITE-ProRule" id="PRU01091"/>
    </source>
</evidence>
<dbReference type="GO" id="GO:0016020">
    <property type="term" value="C:membrane"/>
    <property type="evidence" value="ECO:0007669"/>
    <property type="project" value="InterPro"/>
</dbReference>
<keyword evidence="2" id="KW-0805">Transcription regulation</keyword>
<dbReference type="Pfam" id="PF00486">
    <property type="entry name" value="Trans_reg_C"/>
    <property type="match status" value="1"/>
</dbReference>
<evidence type="ECO:0000313" key="9">
    <source>
        <dbReference type="EMBL" id="KZV43547.1"/>
    </source>
</evidence>
<name>A0A2Z7CAG1_9LAMI</name>
<dbReference type="GO" id="GO:0015562">
    <property type="term" value="F:efflux transmembrane transporter activity"/>
    <property type="evidence" value="ECO:0007669"/>
    <property type="project" value="InterPro"/>
</dbReference>
<feature type="domain" description="OmpR/PhoB-type" evidence="8">
    <location>
        <begin position="125"/>
        <end position="223"/>
    </location>
</feature>
<dbReference type="PROSITE" id="PS51755">
    <property type="entry name" value="OMPR_PHOB"/>
    <property type="match status" value="1"/>
</dbReference>
<evidence type="ECO:0000313" key="10">
    <source>
        <dbReference type="Proteomes" id="UP000250235"/>
    </source>
</evidence>
<dbReference type="Gene3D" id="2.20.200.10">
    <property type="entry name" value="Outer membrane efflux proteins (OEP)"/>
    <property type="match status" value="1"/>
</dbReference>
<dbReference type="Gene3D" id="1.20.1600.10">
    <property type="entry name" value="Outer membrane efflux proteins (OEP)"/>
    <property type="match status" value="1"/>
</dbReference>
<evidence type="ECO:0000259" key="7">
    <source>
        <dbReference type="PROSITE" id="PS50110"/>
    </source>
</evidence>
<feature type="DNA-binding region" description="OmpR/PhoB-type" evidence="6">
    <location>
        <begin position="125"/>
        <end position="223"/>
    </location>
</feature>
<dbReference type="Gene3D" id="6.10.250.690">
    <property type="match status" value="1"/>
</dbReference>
<dbReference type="SMART" id="SM00862">
    <property type="entry name" value="Trans_reg_C"/>
    <property type="match status" value="1"/>
</dbReference>
<dbReference type="OrthoDB" id="550978at2759"/>
<dbReference type="InterPro" id="IPR036388">
    <property type="entry name" value="WH-like_DNA-bd_sf"/>
</dbReference>
<dbReference type="InterPro" id="IPR001789">
    <property type="entry name" value="Sig_transdc_resp-reg_receiver"/>
</dbReference>
<dbReference type="NCBIfam" id="TIGR01845">
    <property type="entry name" value="outer_NodT"/>
    <property type="match status" value="1"/>
</dbReference>
<dbReference type="InterPro" id="IPR003423">
    <property type="entry name" value="OMP_efflux"/>
</dbReference>
<keyword evidence="4" id="KW-0804">Transcription</keyword>
<proteinExistence type="predicted"/>
<dbReference type="AlphaFoldDB" id="A0A2Z7CAG1"/>
<dbReference type="InterPro" id="IPR011006">
    <property type="entry name" value="CheY-like_superfamily"/>
</dbReference>
<keyword evidence="1 5" id="KW-0597">Phosphoprotein</keyword>
<protein>
    <submittedName>
        <fullName evidence="9">Two-component system sensor histidine kinase/response regulator</fullName>
    </submittedName>
</protein>
<evidence type="ECO:0000256" key="2">
    <source>
        <dbReference type="ARBA" id="ARBA00023015"/>
    </source>
</evidence>
<dbReference type="InterPro" id="IPR001867">
    <property type="entry name" value="OmpR/PhoB-type_DNA-bd"/>
</dbReference>
<dbReference type="SUPFAM" id="SSF56954">
    <property type="entry name" value="Outer membrane efflux proteins (OEP)"/>
    <property type="match status" value="1"/>
</dbReference>
<dbReference type="EMBL" id="KQ998100">
    <property type="protein sequence ID" value="KZV43547.1"/>
    <property type="molecule type" value="Genomic_DNA"/>
</dbReference>
<feature type="modified residue" description="4-aspartylphosphate" evidence="5">
    <location>
        <position position="52"/>
    </location>
</feature>
<dbReference type="PANTHER" id="PTHR30203">
    <property type="entry name" value="OUTER MEMBRANE CATION EFFLUX PROTEIN"/>
    <property type="match status" value="1"/>
</dbReference>
<dbReference type="GO" id="GO:0006355">
    <property type="term" value="P:regulation of DNA-templated transcription"/>
    <property type="evidence" value="ECO:0007669"/>
    <property type="project" value="InterPro"/>
</dbReference>
<dbReference type="PANTHER" id="PTHR30203:SF33">
    <property type="entry name" value="BLR4455 PROTEIN"/>
    <property type="match status" value="1"/>
</dbReference>
<accession>A0A2Z7CAG1</accession>
<dbReference type="GO" id="GO:0000160">
    <property type="term" value="P:phosphorelay signal transduction system"/>
    <property type="evidence" value="ECO:0007669"/>
    <property type="project" value="InterPro"/>
</dbReference>
<evidence type="ECO:0000256" key="1">
    <source>
        <dbReference type="ARBA" id="ARBA00022553"/>
    </source>
</evidence>
<evidence type="ECO:0000256" key="3">
    <source>
        <dbReference type="ARBA" id="ARBA00023125"/>
    </source>
</evidence>
<keyword evidence="10" id="KW-1185">Reference proteome</keyword>
<keyword evidence="3 6" id="KW-0238">DNA-binding</keyword>
<evidence type="ECO:0000256" key="5">
    <source>
        <dbReference type="PROSITE-ProRule" id="PRU00169"/>
    </source>
</evidence>